<dbReference type="AlphaFoldDB" id="A0A6A3LFU7"/>
<evidence type="ECO:0000313" key="3">
    <source>
        <dbReference type="Proteomes" id="UP000429607"/>
    </source>
</evidence>
<gene>
    <name evidence="2" type="ORF">PR001_g14392</name>
</gene>
<evidence type="ECO:0000256" key="1">
    <source>
        <dbReference type="SAM" id="MobiDB-lite"/>
    </source>
</evidence>
<organism evidence="2 3">
    <name type="scientific">Phytophthora rubi</name>
    <dbReference type="NCBI Taxonomy" id="129364"/>
    <lineage>
        <taxon>Eukaryota</taxon>
        <taxon>Sar</taxon>
        <taxon>Stramenopiles</taxon>
        <taxon>Oomycota</taxon>
        <taxon>Peronosporomycetes</taxon>
        <taxon>Peronosporales</taxon>
        <taxon>Peronosporaceae</taxon>
        <taxon>Phytophthora</taxon>
    </lineage>
</organism>
<proteinExistence type="predicted"/>
<evidence type="ECO:0000313" key="2">
    <source>
        <dbReference type="EMBL" id="KAE9017460.1"/>
    </source>
</evidence>
<name>A0A6A3LFU7_9STRA</name>
<feature type="region of interest" description="Disordered" evidence="1">
    <location>
        <begin position="41"/>
        <end position="92"/>
    </location>
</feature>
<comment type="caution">
    <text evidence="2">The sequence shown here is derived from an EMBL/GenBank/DDBJ whole genome shotgun (WGS) entry which is preliminary data.</text>
</comment>
<feature type="compositionally biased region" description="Polar residues" evidence="1">
    <location>
        <begin position="54"/>
        <end position="76"/>
    </location>
</feature>
<reference evidence="2 3" key="1">
    <citation type="submission" date="2018-09" db="EMBL/GenBank/DDBJ databases">
        <title>Genomic investigation of the strawberry pathogen Phytophthora fragariae indicates pathogenicity is determined by transcriptional variation in three key races.</title>
        <authorList>
            <person name="Adams T.M."/>
            <person name="Armitage A.D."/>
            <person name="Sobczyk M.K."/>
            <person name="Bates H.J."/>
            <person name="Dunwell J.M."/>
            <person name="Nellist C.F."/>
            <person name="Harrison R.J."/>
        </authorList>
    </citation>
    <scope>NUCLEOTIDE SEQUENCE [LARGE SCALE GENOMIC DNA]</scope>
    <source>
        <strain evidence="2 3">SCRP249</strain>
    </source>
</reference>
<dbReference type="Proteomes" id="UP000429607">
    <property type="component" value="Unassembled WGS sequence"/>
</dbReference>
<dbReference type="EMBL" id="QXFV01001030">
    <property type="protein sequence ID" value="KAE9017460.1"/>
    <property type="molecule type" value="Genomic_DNA"/>
</dbReference>
<sequence>MQFQSLGMFELAPTPYLLSQSSDVSIVDIWSPSPSLDPSVTLLGSPSPSLVSVKTPTSRTGSASPTHTSPLSSQASRRIRSPRTPDGEVPPWFAEAFESDGYDSEALDLIRHLSLDALSTRSLAPEGEEAPNAARQQPLGKEMLAQELVVQELAREPTEEMVEKLTQKLGAGGHHAGVGGEPDTGAGGAGDGWWGTWCRFWLWA</sequence>
<feature type="compositionally biased region" description="Low complexity" evidence="1">
    <location>
        <begin position="41"/>
        <end position="53"/>
    </location>
</feature>
<protein>
    <submittedName>
        <fullName evidence="2">Uncharacterized protein</fullName>
    </submittedName>
</protein>
<accession>A0A6A3LFU7</accession>